<feature type="transmembrane region" description="Helical" evidence="6">
    <location>
        <begin position="42"/>
        <end position="62"/>
    </location>
</feature>
<evidence type="ECO:0000256" key="4">
    <source>
        <dbReference type="ARBA" id="ARBA00022989"/>
    </source>
</evidence>
<feature type="transmembrane region" description="Helical" evidence="6">
    <location>
        <begin position="171"/>
        <end position="191"/>
    </location>
</feature>
<gene>
    <name evidence="8" type="ORF">P691DRAFT_812074</name>
</gene>
<dbReference type="OrthoDB" id="2962993at2759"/>
<dbReference type="Proteomes" id="UP000807342">
    <property type="component" value="Unassembled WGS sequence"/>
</dbReference>
<feature type="transmembrane region" description="Helical" evidence="6">
    <location>
        <begin position="276"/>
        <end position="297"/>
    </location>
</feature>
<dbReference type="InterPro" id="IPR020846">
    <property type="entry name" value="MFS_dom"/>
</dbReference>
<name>A0A9P5XI68_9AGAR</name>
<dbReference type="Pfam" id="PF07690">
    <property type="entry name" value="MFS_1"/>
    <property type="match status" value="1"/>
</dbReference>
<evidence type="ECO:0000256" key="1">
    <source>
        <dbReference type="ARBA" id="ARBA00004141"/>
    </source>
</evidence>
<dbReference type="FunFam" id="1.20.1250.20:FF:000013">
    <property type="entry name" value="MFS general substrate transporter"/>
    <property type="match status" value="1"/>
</dbReference>
<sequence length="485" mass="53255">MSLEKKVDITENASVGSSNLRKDGWLEHSEAERKRVLRKMDFHLLPFISLLYLLSFLDRANIGNARIAGMATDVGLTGLRYNVIAAVFFIPYALAEVPSNICLKLFRPSRWIPSIMVAWGLVMTLMSLCHTYQGLIVARVFLGLTEAGLFPGITFYLSLWYRRGDVASRIAIFFSAATIAGAFGGLLAYGIERMEGVGGLHGWQWIFCLEGIVTVLVAFLGYFIMHDYPETAHFLTPSERQIVIAMLKEDQQGQATHYDFKFVLQAMGDYKTFVQVGIYIGLLIPVYATALFTPTIVNQLGYSAANAQLLSVPPFVAGCIITILFGLSSDRFNRRGPFIISGCIVSLIGYIILYTQTRPGVSYGGAVLAAVGVYPTIAIALAWAGSAAGGDIRKGVTLAMVIGIGNLGGVCSSFIYLKPPRFHVGHGTCMGFLGLAIVMSLFAMWDYNRLNKQKIVLCEREGIDESRQGEFAEMGNDSPLFRYTL</sequence>
<proteinExistence type="predicted"/>
<keyword evidence="3 6" id="KW-0812">Transmembrane</keyword>
<dbReference type="EMBL" id="MU151124">
    <property type="protein sequence ID" value="KAF9449671.1"/>
    <property type="molecule type" value="Genomic_DNA"/>
</dbReference>
<feature type="transmembrane region" description="Helical" evidence="6">
    <location>
        <begin position="423"/>
        <end position="445"/>
    </location>
</feature>
<feature type="domain" description="Major facilitator superfamily (MFS) profile" evidence="7">
    <location>
        <begin position="44"/>
        <end position="454"/>
    </location>
</feature>
<feature type="transmembrane region" description="Helical" evidence="6">
    <location>
        <begin position="396"/>
        <end position="417"/>
    </location>
</feature>
<evidence type="ECO:0000256" key="6">
    <source>
        <dbReference type="SAM" id="Phobius"/>
    </source>
</evidence>
<dbReference type="Gene3D" id="1.20.1250.20">
    <property type="entry name" value="MFS general substrate transporter like domains"/>
    <property type="match status" value="2"/>
</dbReference>
<dbReference type="PANTHER" id="PTHR43791:SF19">
    <property type="entry name" value="TRANSPORTER, PUTATIVE (AFU_ORTHOLOGUE AFUA_1G01812)-RELATED"/>
    <property type="match status" value="1"/>
</dbReference>
<keyword evidence="5 6" id="KW-0472">Membrane</keyword>
<feature type="transmembrane region" description="Helical" evidence="6">
    <location>
        <begin position="203"/>
        <end position="225"/>
    </location>
</feature>
<feature type="transmembrane region" description="Helical" evidence="6">
    <location>
        <begin position="309"/>
        <end position="327"/>
    </location>
</feature>
<comment type="subcellular location">
    <subcellularLocation>
        <location evidence="1">Membrane</location>
        <topology evidence="1">Multi-pass membrane protein</topology>
    </subcellularLocation>
</comment>
<feature type="transmembrane region" description="Helical" evidence="6">
    <location>
        <begin position="339"/>
        <end position="357"/>
    </location>
</feature>
<dbReference type="GO" id="GO:0016020">
    <property type="term" value="C:membrane"/>
    <property type="evidence" value="ECO:0007669"/>
    <property type="project" value="UniProtKB-SubCell"/>
</dbReference>
<reference evidence="8" key="1">
    <citation type="submission" date="2020-11" db="EMBL/GenBank/DDBJ databases">
        <authorList>
            <consortium name="DOE Joint Genome Institute"/>
            <person name="Ahrendt S."/>
            <person name="Riley R."/>
            <person name="Andreopoulos W."/>
            <person name="Labutti K."/>
            <person name="Pangilinan J."/>
            <person name="Ruiz-Duenas F.J."/>
            <person name="Barrasa J.M."/>
            <person name="Sanchez-Garcia M."/>
            <person name="Camarero S."/>
            <person name="Miyauchi S."/>
            <person name="Serrano A."/>
            <person name="Linde D."/>
            <person name="Babiker R."/>
            <person name="Drula E."/>
            <person name="Ayuso-Fernandez I."/>
            <person name="Pacheco R."/>
            <person name="Padilla G."/>
            <person name="Ferreira P."/>
            <person name="Barriuso J."/>
            <person name="Kellner H."/>
            <person name="Castanera R."/>
            <person name="Alfaro M."/>
            <person name="Ramirez L."/>
            <person name="Pisabarro A.G."/>
            <person name="Kuo A."/>
            <person name="Tritt A."/>
            <person name="Lipzen A."/>
            <person name="He G."/>
            <person name="Yan M."/>
            <person name="Ng V."/>
            <person name="Cullen D."/>
            <person name="Martin F."/>
            <person name="Rosso M.-N."/>
            <person name="Henrissat B."/>
            <person name="Hibbett D."/>
            <person name="Martinez A.T."/>
            <person name="Grigoriev I.V."/>
        </authorList>
    </citation>
    <scope>NUCLEOTIDE SEQUENCE</scope>
    <source>
        <strain evidence="8">MF-IS2</strain>
    </source>
</reference>
<keyword evidence="9" id="KW-1185">Reference proteome</keyword>
<accession>A0A9P5XI68</accession>
<evidence type="ECO:0000259" key="7">
    <source>
        <dbReference type="PROSITE" id="PS50850"/>
    </source>
</evidence>
<evidence type="ECO:0000256" key="3">
    <source>
        <dbReference type="ARBA" id="ARBA00022692"/>
    </source>
</evidence>
<dbReference type="AlphaFoldDB" id="A0A9P5XI68"/>
<dbReference type="InterPro" id="IPR036259">
    <property type="entry name" value="MFS_trans_sf"/>
</dbReference>
<dbReference type="FunFam" id="1.20.1250.20:FF:000034">
    <property type="entry name" value="MFS general substrate transporter"/>
    <property type="match status" value="1"/>
</dbReference>
<evidence type="ECO:0000313" key="9">
    <source>
        <dbReference type="Proteomes" id="UP000807342"/>
    </source>
</evidence>
<feature type="transmembrane region" description="Helical" evidence="6">
    <location>
        <begin position="363"/>
        <end position="384"/>
    </location>
</feature>
<dbReference type="PROSITE" id="PS50850">
    <property type="entry name" value="MFS"/>
    <property type="match status" value="1"/>
</dbReference>
<comment type="caution">
    <text evidence="8">The sequence shown here is derived from an EMBL/GenBank/DDBJ whole genome shotgun (WGS) entry which is preliminary data.</text>
</comment>
<feature type="transmembrane region" description="Helical" evidence="6">
    <location>
        <begin position="141"/>
        <end position="159"/>
    </location>
</feature>
<evidence type="ECO:0000313" key="8">
    <source>
        <dbReference type="EMBL" id="KAF9449671.1"/>
    </source>
</evidence>
<dbReference type="InterPro" id="IPR011701">
    <property type="entry name" value="MFS"/>
</dbReference>
<dbReference type="PANTHER" id="PTHR43791">
    <property type="entry name" value="PERMEASE-RELATED"/>
    <property type="match status" value="1"/>
</dbReference>
<organism evidence="8 9">
    <name type="scientific">Macrolepiota fuliginosa MF-IS2</name>
    <dbReference type="NCBI Taxonomy" id="1400762"/>
    <lineage>
        <taxon>Eukaryota</taxon>
        <taxon>Fungi</taxon>
        <taxon>Dikarya</taxon>
        <taxon>Basidiomycota</taxon>
        <taxon>Agaricomycotina</taxon>
        <taxon>Agaricomycetes</taxon>
        <taxon>Agaricomycetidae</taxon>
        <taxon>Agaricales</taxon>
        <taxon>Agaricineae</taxon>
        <taxon>Agaricaceae</taxon>
        <taxon>Macrolepiota</taxon>
    </lineage>
</organism>
<keyword evidence="4 6" id="KW-1133">Transmembrane helix</keyword>
<feature type="transmembrane region" description="Helical" evidence="6">
    <location>
        <begin position="82"/>
        <end position="103"/>
    </location>
</feature>
<keyword evidence="2" id="KW-0813">Transport</keyword>
<feature type="transmembrane region" description="Helical" evidence="6">
    <location>
        <begin position="115"/>
        <end position="135"/>
    </location>
</feature>
<dbReference type="GO" id="GO:0022857">
    <property type="term" value="F:transmembrane transporter activity"/>
    <property type="evidence" value="ECO:0007669"/>
    <property type="project" value="InterPro"/>
</dbReference>
<protein>
    <submittedName>
        <fullName evidence="8">MFS general substrate transporter</fullName>
    </submittedName>
</protein>
<evidence type="ECO:0000256" key="2">
    <source>
        <dbReference type="ARBA" id="ARBA00022448"/>
    </source>
</evidence>
<evidence type="ECO:0000256" key="5">
    <source>
        <dbReference type="ARBA" id="ARBA00023136"/>
    </source>
</evidence>
<dbReference type="SUPFAM" id="SSF103473">
    <property type="entry name" value="MFS general substrate transporter"/>
    <property type="match status" value="1"/>
</dbReference>